<comment type="similarity">
    <text evidence="1">Belongs to the TPRG1 family.</text>
</comment>
<dbReference type="PANTHER" id="PTHR31108">
    <property type="entry name" value="TUMOR PROTEIN P63-REGULATED GENE 1-LIKE PROTEIN"/>
    <property type="match status" value="1"/>
</dbReference>
<evidence type="ECO:0000256" key="2">
    <source>
        <dbReference type="SAM" id="MobiDB-lite"/>
    </source>
</evidence>
<sequence length="333" mass="37728">MKQEDVQFTLDDGPDRAFEGATLQIDNETISKKDNANVIDPTLETLMNGNNNKESGESPSKKVRPNTLALVPWSGENAKDFFCHRNGLVSNAVEECKKELITPDDGDIIGSWLLTEISFWDNEKERLVILTTRTLITVKYDFIALKHLDNRKVPLDMIDTVLIGDLVYPPISLIPHIDGLATGVTSIVKGCLVRPLQERWAGMPSACSSTNTFRINNFEARSRNLSGVRTMWNQGKPLPFMKKWNPFEKDIPFNTFTSHPLLWHSDDDSGERRLFNVDDFITSLTETLDRRIKTFQCAVQHKPILLENYLGVGALIHNKNSLGFFKVRGKFSF</sequence>
<gene>
    <name evidence="4" type="ORF">O3M35_012334</name>
</gene>
<evidence type="ECO:0000256" key="1">
    <source>
        <dbReference type="ARBA" id="ARBA00009163"/>
    </source>
</evidence>
<dbReference type="Proteomes" id="UP001461498">
    <property type="component" value="Unassembled WGS sequence"/>
</dbReference>
<organism evidence="4 5">
    <name type="scientific">Rhynocoris fuscipes</name>
    <dbReference type="NCBI Taxonomy" id="488301"/>
    <lineage>
        <taxon>Eukaryota</taxon>
        <taxon>Metazoa</taxon>
        <taxon>Ecdysozoa</taxon>
        <taxon>Arthropoda</taxon>
        <taxon>Hexapoda</taxon>
        <taxon>Insecta</taxon>
        <taxon>Pterygota</taxon>
        <taxon>Neoptera</taxon>
        <taxon>Paraneoptera</taxon>
        <taxon>Hemiptera</taxon>
        <taxon>Heteroptera</taxon>
        <taxon>Panheteroptera</taxon>
        <taxon>Cimicomorpha</taxon>
        <taxon>Reduviidae</taxon>
        <taxon>Harpactorinae</taxon>
        <taxon>Harpactorini</taxon>
        <taxon>Rhynocoris</taxon>
    </lineage>
</organism>
<dbReference type="AlphaFoldDB" id="A0AAW1CS10"/>
<dbReference type="PROSITE" id="PS51791">
    <property type="entry name" value="HSAC2"/>
    <property type="match status" value="1"/>
</dbReference>
<dbReference type="InterPro" id="IPR034753">
    <property type="entry name" value="hSac2"/>
</dbReference>
<protein>
    <recommendedName>
        <fullName evidence="3">HSac2 domain-containing protein</fullName>
    </recommendedName>
</protein>
<dbReference type="InterPro" id="IPR022158">
    <property type="entry name" value="Inositol_phosphatase"/>
</dbReference>
<accession>A0AAW1CS10</accession>
<keyword evidence="5" id="KW-1185">Reference proteome</keyword>
<feature type="region of interest" description="Disordered" evidence="2">
    <location>
        <begin position="43"/>
        <end position="64"/>
    </location>
</feature>
<feature type="domain" description="HSac2" evidence="3">
    <location>
        <begin position="83"/>
        <end position="231"/>
    </location>
</feature>
<dbReference type="GO" id="GO:0005737">
    <property type="term" value="C:cytoplasm"/>
    <property type="evidence" value="ECO:0007669"/>
    <property type="project" value="TreeGrafter"/>
</dbReference>
<dbReference type="InterPro" id="IPR040242">
    <property type="entry name" value="TPRG1-like"/>
</dbReference>
<evidence type="ECO:0000313" key="4">
    <source>
        <dbReference type="EMBL" id="KAK9501643.1"/>
    </source>
</evidence>
<dbReference type="PANTHER" id="PTHR31108:SF1">
    <property type="entry name" value="HSAC2 DOMAIN-CONTAINING PROTEIN"/>
    <property type="match status" value="1"/>
</dbReference>
<comment type="caution">
    <text evidence="4">The sequence shown here is derived from an EMBL/GenBank/DDBJ whole genome shotgun (WGS) entry which is preliminary data.</text>
</comment>
<name>A0AAW1CS10_9HEMI</name>
<reference evidence="4 5" key="1">
    <citation type="submission" date="2022-12" db="EMBL/GenBank/DDBJ databases">
        <title>Chromosome-level genome assembly of true bugs.</title>
        <authorList>
            <person name="Ma L."/>
            <person name="Li H."/>
        </authorList>
    </citation>
    <scope>NUCLEOTIDE SEQUENCE [LARGE SCALE GENOMIC DNA]</scope>
    <source>
        <strain evidence="4">Lab_2022b</strain>
    </source>
</reference>
<evidence type="ECO:0000259" key="3">
    <source>
        <dbReference type="PROSITE" id="PS51791"/>
    </source>
</evidence>
<dbReference type="Pfam" id="PF12456">
    <property type="entry name" value="hSac2"/>
    <property type="match status" value="1"/>
</dbReference>
<evidence type="ECO:0000313" key="5">
    <source>
        <dbReference type="Proteomes" id="UP001461498"/>
    </source>
</evidence>
<dbReference type="EMBL" id="JAPXFL010000009">
    <property type="protein sequence ID" value="KAK9501643.1"/>
    <property type="molecule type" value="Genomic_DNA"/>
</dbReference>
<proteinExistence type="inferred from homology"/>